<feature type="region of interest" description="Disordered" evidence="1">
    <location>
        <begin position="37"/>
        <end position="100"/>
    </location>
</feature>
<dbReference type="Pfam" id="PF03050">
    <property type="entry name" value="DDE_Tnp_IS66"/>
    <property type="match status" value="1"/>
</dbReference>
<dbReference type="InterPro" id="IPR004291">
    <property type="entry name" value="Transposase_IS66_central"/>
</dbReference>
<dbReference type="AlphaFoldDB" id="A0A133UBT0"/>
<name>A0A133UBT0_9EURY</name>
<proteinExistence type="predicted"/>
<protein>
    <recommendedName>
        <fullName evidence="2">Transposase IS66 central domain-containing protein</fullName>
    </recommendedName>
</protein>
<dbReference type="PANTHER" id="PTHR33678:SF1">
    <property type="entry name" value="BLL1576 PROTEIN"/>
    <property type="match status" value="1"/>
</dbReference>
<organism evidence="3 4">
    <name type="scientific">candidate division MSBL1 archaeon SCGC-AAA259A05</name>
    <dbReference type="NCBI Taxonomy" id="1698259"/>
    <lineage>
        <taxon>Archaea</taxon>
        <taxon>Methanobacteriati</taxon>
        <taxon>Methanobacteriota</taxon>
        <taxon>candidate division MSBL1</taxon>
    </lineage>
</organism>
<evidence type="ECO:0000313" key="4">
    <source>
        <dbReference type="Proteomes" id="UP000070163"/>
    </source>
</evidence>
<dbReference type="PANTHER" id="PTHR33678">
    <property type="entry name" value="BLL1576 PROTEIN"/>
    <property type="match status" value="1"/>
</dbReference>
<dbReference type="EMBL" id="LHXJ01000003">
    <property type="protein sequence ID" value="KXA91651.1"/>
    <property type="molecule type" value="Genomic_DNA"/>
</dbReference>
<reference evidence="3 4" key="1">
    <citation type="journal article" date="2016" name="Sci. Rep.">
        <title>Metabolic traits of an uncultured archaeal lineage -MSBL1- from brine pools of the Red Sea.</title>
        <authorList>
            <person name="Mwirichia R."/>
            <person name="Alam I."/>
            <person name="Rashid M."/>
            <person name="Vinu M."/>
            <person name="Ba-Alawi W."/>
            <person name="Anthony Kamau A."/>
            <person name="Kamanda Ngugi D."/>
            <person name="Goker M."/>
            <person name="Klenk H.P."/>
            <person name="Bajic V."/>
            <person name="Stingl U."/>
        </authorList>
    </citation>
    <scope>NUCLEOTIDE SEQUENCE [LARGE SCALE GENOMIC DNA]</scope>
    <source>
        <strain evidence="3">SCGC-AAA259A05</strain>
    </source>
</reference>
<feature type="domain" description="Transposase IS66 central" evidence="2">
    <location>
        <begin position="163"/>
        <end position="429"/>
    </location>
</feature>
<keyword evidence="4" id="KW-1185">Reference proteome</keyword>
<comment type="caution">
    <text evidence="3">The sequence shown here is derived from an EMBL/GenBank/DDBJ whole genome shotgun (WGS) entry which is preliminary data.</text>
</comment>
<evidence type="ECO:0000259" key="2">
    <source>
        <dbReference type="Pfam" id="PF03050"/>
    </source>
</evidence>
<sequence>MISESGFKCSSCLRVEELEERVEELEGKNQELKEKLALKDEKIKRLHKKLRKYRNPHTPSSKRRGSSKSKSSSSSQEKRGRKKGHEGTTRSKPEPEQTIIVEEENCPECGAELGEPREIESRVIEDIPEPEPVVAKEYRTGHYECSDCGEEVVASHPGCSEEGRFGKNVLVQATLLKYEERIPYRKVSDLFEWQYDLDVSPASVLDFVRRTSEWLQPEYEKIWENVQNADVLYVDETGMKVDGEQHWIWAFTTGEETLVALRKGRNKEVLKEVLGKDFDGTIVSDDLSSYATYVKNVSPKADLQRCWAHLLREAEDLADKIEEAEPMSEKLHEIYENLTEFVGKDPPPDEREERRKKAEKELEKLLDQDYENERVEELIKKIRNGKKHWFTFVTESGVEPTNDKAERALREHVVHRKIIGGLRTQKGTEIHETIMTLLTTWKQQDLDPYKEMVKAVKC</sequence>
<evidence type="ECO:0000256" key="1">
    <source>
        <dbReference type="SAM" id="MobiDB-lite"/>
    </source>
</evidence>
<accession>A0A133UBT0</accession>
<gene>
    <name evidence="3" type="ORF">AKJ57_00405</name>
</gene>
<evidence type="ECO:0000313" key="3">
    <source>
        <dbReference type="EMBL" id="KXA91651.1"/>
    </source>
</evidence>
<dbReference type="NCBIfam" id="NF033517">
    <property type="entry name" value="transpos_IS66"/>
    <property type="match status" value="1"/>
</dbReference>
<dbReference type="InterPro" id="IPR052344">
    <property type="entry name" value="Transposase-related"/>
</dbReference>
<feature type="compositionally biased region" description="Basic residues" evidence="1">
    <location>
        <begin position="44"/>
        <end position="67"/>
    </location>
</feature>
<dbReference type="Proteomes" id="UP000070163">
    <property type="component" value="Unassembled WGS sequence"/>
</dbReference>
<feature type="compositionally biased region" description="Basic and acidic residues" evidence="1">
    <location>
        <begin position="85"/>
        <end position="95"/>
    </location>
</feature>